<keyword evidence="2 5" id="KW-0238">DNA-binding</keyword>
<dbReference type="InterPro" id="IPR028082">
    <property type="entry name" value="Peripla_BP_I"/>
</dbReference>
<evidence type="ECO:0000313" key="5">
    <source>
        <dbReference type="EMBL" id="MBM7693441.1"/>
    </source>
</evidence>
<organism evidence="5 6">
    <name type="scientific">Peribacillus deserti</name>
    <dbReference type="NCBI Taxonomy" id="673318"/>
    <lineage>
        <taxon>Bacteria</taxon>
        <taxon>Bacillati</taxon>
        <taxon>Bacillota</taxon>
        <taxon>Bacilli</taxon>
        <taxon>Bacillales</taxon>
        <taxon>Bacillaceae</taxon>
        <taxon>Peribacillus</taxon>
    </lineage>
</organism>
<dbReference type="InterPro" id="IPR046335">
    <property type="entry name" value="LacI/GalR-like_sensor"/>
</dbReference>
<comment type="caution">
    <text evidence="5">The sequence shown here is derived from an EMBL/GenBank/DDBJ whole genome shotgun (WGS) entry which is preliminary data.</text>
</comment>
<dbReference type="GO" id="GO:0003677">
    <property type="term" value="F:DNA binding"/>
    <property type="evidence" value="ECO:0007669"/>
    <property type="project" value="UniProtKB-KW"/>
</dbReference>
<dbReference type="RefSeq" id="WP_204544168.1">
    <property type="nucleotide sequence ID" value="NZ_JAFBFI010000012.1"/>
</dbReference>
<dbReference type="Pfam" id="PF13377">
    <property type="entry name" value="Peripla_BP_3"/>
    <property type="match status" value="1"/>
</dbReference>
<dbReference type="CDD" id="cd06294">
    <property type="entry name" value="PBP1_MalR-like"/>
    <property type="match status" value="1"/>
</dbReference>
<dbReference type="PROSITE" id="PS50932">
    <property type="entry name" value="HTH_LACI_2"/>
    <property type="match status" value="1"/>
</dbReference>
<name>A0ABS2QJW8_9BACI</name>
<evidence type="ECO:0000256" key="1">
    <source>
        <dbReference type="ARBA" id="ARBA00023015"/>
    </source>
</evidence>
<reference evidence="5 6" key="1">
    <citation type="submission" date="2021-01" db="EMBL/GenBank/DDBJ databases">
        <title>Genomic Encyclopedia of Type Strains, Phase IV (KMG-IV): sequencing the most valuable type-strain genomes for metagenomic binning, comparative biology and taxonomic classification.</title>
        <authorList>
            <person name="Goeker M."/>
        </authorList>
    </citation>
    <scope>NUCLEOTIDE SEQUENCE [LARGE SCALE GENOMIC DNA]</scope>
    <source>
        <strain evidence="5 6">DSM 105482</strain>
    </source>
</reference>
<evidence type="ECO:0000256" key="2">
    <source>
        <dbReference type="ARBA" id="ARBA00023125"/>
    </source>
</evidence>
<dbReference type="SMART" id="SM00354">
    <property type="entry name" value="HTH_LACI"/>
    <property type="match status" value="1"/>
</dbReference>
<accession>A0ABS2QJW8</accession>
<sequence length="347" mass="38739">MAITIKDIAREAKVAPSTVSRVIADNPKITEKTKKKVRKVMEQMGYYPNFHARNLANRATKSIGIVMPISARKGNNTFQNPFFQDVIKGISSFAHSEDYSLYITTGETDEEIYSDVMKMVKGKRVDGIILLYSRESDPVLEFLTDNSFPFVLVGKPPEDVRKNITYVDNDNYAVSRELTQFLLSLGHERIAFIGGHEKLIVTKNRLAGFLDTLALSKISVPAEYVKHTDFIMDGGKKSISELLALKVPPTAIFVTDDVLALGILNALHEKGISVPDEMNVVSFNNLFFSEFTSPPLTTVEVNIYQLGYEAARSVVELIEERGNSPKCITVPTEIVVRKTTEPLMIKI</sequence>
<feature type="domain" description="HTH lacI-type" evidence="4">
    <location>
        <begin position="3"/>
        <end position="57"/>
    </location>
</feature>
<dbReference type="InterPro" id="IPR000843">
    <property type="entry name" value="HTH_LacI"/>
</dbReference>
<dbReference type="PANTHER" id="PTHR30146:SF109">
    <property type="entry name" value="HTH-TYPE TRANSCRIPTIONAL REGULATOR GALS"/>
    <property type="match status" value="1"/>
</dbReference>
<proteinExistence type="predicted"/>
<evidence type="ECO:0000259" key="4">
    <source>
        <dbReference type="PROSITE" id="PS50932"/>
    </source>
</evidence>
<protein>
    <submittedName>
        <fullName evidence="5">DNA-binding LacI/PurR family transcriptional regulator</fullName>
    </submittedName>
</protein>
<keyword evidence="3" id="KW-0804">Transcription</keyword>
<dbReference type="SUPFAM" id="SSF53822">
    <property type="entry name" value="Periplasmic binding protein-like I"/>
    <property type="match status" value="1"/>
</dbReference>
<evidence type="ECO:0000256" key="3">
    <source>
        <dbReference type="ARBA" id="ARBA00023163"/>
    </source>
</evidence>
<dbReference type="Proteomes" id="UP000823486">
    <property type="component" value="Unassembled WGS sequence"/>
</dbReference>
<keyword evidence="6" id="KW-1185">Reference proteome</keyword>
<dbReference type="PANTHER" id="PTHR30146">
    <property type="entry name" value="LACI-RELATED TRANSCRIPTIONAL REPRESSOR"/>
    <property type="match status" value="1"/>
</dbReference>
<dbReference type="InterPro" id="IPR010982">
    <property type="entry name" value="Lambda_DNA-bd_dom_sf"/>
</dbReference>
<evidence type="ECO:0000313" key="6">
    <source>
        <dbReference type="Proteomes" id="UP000823486"/>
    </source>
</evidence>
<keyword evidence="1" id="KW-0805">Transcription regulation</keyword>
<dbReference type="CDD" id="cd01392">
    <property type="entry name" value="HTH_LacI"/>
    <property type="match status" value="1"/>
</dbReference>
<dbReference type="Gene3D" id="1.10.260.40">
    <property type="entry name" value="lambda repressor-like DNA-binding domains"/>
    <property type="match status" value="1"/>
</dbReference>
<dbReference type="Pfam" id="PF00356">
    <property type="entry name" value="LacI"/>
    <property type="match status" value="1"/>
</dbReference>
<dbReference type="SUPFAM" id="SSF47413">
    <property type="entry name" value="lambda repressor-like DNA-binding domains"/>
    <property type="match status" value="1"/>
</dbReference>
<gene>
    <name evidence="5" type="ORF">JOC77_002881</name>
</gene>
<dbReference type="EMBL" id="JAFBFI010000012">
    <property type="protein sequence ID" value="MBM7693441.1"/>
    <property type="molecule type" value="Genomic_DNA"/>
</dbReference>
<dbReference type="Gene3D" id="3.40.50.2300">
    <property type="match status" value="2"/>
</dbReference>